<organism evidence="5 6">
    <name type="scientific">Garicola koreensis</name>
    <dbReference type="NCBI Taxonomy" id="1262554"/>
    <lineage>
        <taxon>Bacteria</taxon>
        <taxon>Bacillati</taxon>
        <taxon>Actinomycetota</taxon>
        <taxon>Actinomycetes</taxon>
        <taxon>Micrococcales</taxon>
        <taxon>Micrococcaceae</taxon>
        <taxon>Garicola</taxon>
    </lineage>
</organism>
<dbReference type="GO" id="GO:0004386">
    <property type="term" value="F:helicase activity"/>
    <property type="evidence" value="ECO:0007669"/>
    <property type="project" value="UniProtKB-KW"/>
</dbReference>
<evidence type="ECO:0000313" key="5">
    <source>
        <dbReference type="EMBL" id="MBB3666656.1"/>
    </source>
</evidence>
<gene>
    <name evidence="5" type="ORF">FHX47_000249</name>
</gene>
<name>A0A7W5TNI2_9MICC</name>
<proteinExistence type="predicted"/>
<evidence type="ECO:0000259" key="3">
    <source>
        <dbReference type="PROSITE" id="PS51192"/>
    </source>
</evidence>
<dbReference type="CDD" id="cd18793">
    <property type="entry name" value="SF2_C_SNF"/>
    <property type="match status" value="1"/>
</dbReference>
<comment type="caution">
    <text evidence="5">The sequence shown here is derived from an EMBL/GenBank/DDBJ whole genome shotgun (WGS) entry which is preliminary data.</text>
</comment>
<keyword evidence="5" id="KW-0067">ATP-binding</keyword>
<dbReference type="PROSITE" id="PS51192">
    <property type="entry name" value="HELICASE_ATP_BIND_1"/>
    <property type="match status" value="1"/>
</dbReference>
<dbReference type="Pfam" id="PF00271">
    <property type="entry name" value="Helicase_C"/>
    <property type="match status" value="1"/>
</dbReference>
<dbReference type="Pfam" id="PF00176">
    <property type="entry name" value="SNF2-rel_dom"/>
    <property type="match status" value="1"/>
</dbReference>
<feature type="domain" description="Helicase C-terminal" evidence="4">
    <location>
        <begin position="666"/>
        <end position="829"/>
    </location>
</feature>
<protein>
    <submittedName>
        <fullName evidence="5">Superfamily II DNA or RNA helicase</fullName>
    </submittedName>
</protein>
<dbReference type="Gene3D" id="3.40.50.300">
    <property type="entry name" value="P-loop containing nucleotide triphosphate hydrolases"/>
    <property type="match status" value="1"/>
</dbReference>
<dbReference type="GO" id="GO:0005524">
    <property type="term" value="F:ATP binding"/>
    <property type="evidence" value="ECO:0007669"/>
    <property type="project" value="InterPro"/>
</dbReference>
<evidence type="ECO:0000259" key="4">
    <source>
        <dbReference type="PROSITE" id="PS51194"/>
    </source>
</evidence>
<dbReference type="PANTHER" id="PTHR45766">
    <property type="entry name" value="DNA ANNEALING HELICASE AND ENDONUCLEASE ZRANB3 FAMILY MEMBER"/>
    <property type="match status" value="1"/>
</dbReference>
<dbReference type="InterPro" id="IPR000330">
    <property type="entry name" value="SNF2_N"/>
</dbReference>
<dbReference type="SMART" id="SM00487">
    <property type="entry name" value="DEXDc"/>
    <property type="match status" value="1"/>
</dbReference>
<dbReference type="EMBL" id="JACIBT010000001">
    <property type="protein sequence ID" value="MBB3666656.1"/>
    <property type="molecule type" value="Genomic_DNA"/>
</dbReference>
<dbReference type="AlphaFoldDB" id="A0A7W5TNI2"/>
<dbReference type="InterPro" id="IPR027417">
    <property type="entry name" value="P-loop_NTPase"/>
</dbReference>
<keyword evidence="6" id="KW-1185">Reference proteome</keyword>
<dbReference type="RefSeq" id="WP_183357081.1">
    <property type="nucleotide sequence ID" value="NZ_BAABKR010000005.1"/>
</dbReference>
<evidence type="ECO:0000313" key="6">
    <source>
        <dbReference type="Proteomes" id="UP000547528"/>
    </source>
</evidence>
<sequence>MRENLMALASLIRRFLARELPSLGSDWWRGGVLDKLSYQQRTQADEQRWTTLDDLDVAATLRVVDQNWELFRRRGLVKWDNRNWLKEASTVRNRYSHDAPGREPSADSVYRDIDTLALLAEALDPGSAEADLLASARADALVRLRPQADAEPAPSTAKEASSGAASTFSPGTLVRLTARPELTGVITLVDTSGSQTRLTVFHGSMTQTYYESQVEIVDSMSAEHLTAEEMKARLTAAHVLHPSVNRLYSLNSGRIDYEPYQYRPVMKLINADRPRLLIADDVGVGKTIEAGLIIKELQARQKLDSVLVICPKPLVAENKWRSELKRFGEDFAHLDSATLRYCIDETRAEGRWPSRYKKAILPYSLLDEKLLLGESSGRRPRAGLVSLDPPVKFDLVIVDEAHHVRNSETWSHRIVKHLLDSAEAAVLISATPIQTGSEDLRTLLRLLRPDTFVHNQTFELMREPNAHLASVESSVRVAGAGWQEDSVKKLDAALATPWGSRVLRSNPRAQELRDLLDQPEVADHERVNALRITQSLNTFSGLVNRTRRRDIGSFTTRKPETFEVDFTPEQQVVHDLLLDLAGRISVSKGHGQSLDFILSTLQRQAASCLNGLAPFVEDVLSRKLTAEELSEADVDADELDASPLEGFIDEILELARQASDLTEDPKLDRLLAYVEEKQQLPNNKLLLFSTFRHTLRYIANHLTKTGVRVGLVHGGVPDDERRELRVRFAKDQSEPDAIDVLLSSEVGTEGLDYQFCDALVNYDLPWNPMRIEQRIGRIDRRGQASETVAIKNLVVSGTVDAVIFERCLERIGVFTGALGGSEAILGDLTREIRKIGEDLTLTVTERDARLRQLADNKIGRIQEQEELEERESALFGLPLRKFDAEGVEQAASPWLAPDQLRRLVQRFLANRGYERADSLFDKPLALLRPTKDVRALLLEDLRVSLPNSTSPWRRWLESGGEQSRRLTFDPAMATDDDVELLSPVHDLVRVAASNEAQFPPDSTAALQVRSVALAPGTYPVAVHSWTYLGARDDFEIVVTAANPGLGDEFEGLLAEATDAADSPTDLTTSLDDQHYEDWTDARATHIDRTRAHVESQLSSLATTHQARVQLLEDQIVSATHENIRRMRESELHSLEQDFEARRKRLEDSIQRSDITTSLLYTGTVEVISD</sequence>
<dbReference type="Proteomes" id="UP000547528">
    <property type="component" value="Unassembled WGS sequence"/>
</dbReference>
<keyword evidence="5" id="KW-0547">Nucleotide-binding</keyword>
<evidence type="ECO:0000256" key="1">
    <source>
        <dbReference type="ARBA" id="ARBA00022801"/>
    </source>
</evidence>
<feature type="domain" description="Helicase ATP-binding" evidence="3">
    <location>
        <begin position="267"/>
        <end position="450"/>
    </location>
</feature>
<dbReference type="InterPro" id="IPR041650">
    <property type="entry name" value="HEPN_Swt1"/>
</dbReference>
<dbReference type="PROSITE" id="PS51194">
    <property type="entry name" value="HELICASE_CTER"/>
    <property type="match status" value="1"/>
</dbReference>
<reference evidence="5 6" key="1">
    <citation type="submission" date="2020-08" db="EMBL/GenBank/DDBJ databases">
        <title>Sequencing the genomes of 1000 actinobacteria strains.</title>
        <authorList>
            <person name="Klenk H.-P."/>
        </authorList>
    </citation>
    <scope>NUCLEOTIDE SEQUENCE [LARGE SCALE GENOMIC DNA]</scope>
    <source>
        <strain evidence="5 6">DSM 28238</strain>
    </source>
</reference>
<dbReference type="InterPro" id="IPR014001">
    <property type="entry name" value="Helicase_ATP-bd"/>
</dbReference>
<dbReference type="GO" id="GO:0016787">
    <property type="term" value="F:hydrolase activity"/>
    <property type="evidence" value="ECO:0007669"/>
    <property type="project" value="UniProtKB-KW"/>
</dbReference>
<evidence type="ECO:0000256" key="2">
    <source>
        <dbReference type="SAM" id="MobiDB-lite"/>
    </source>
</evidence>
<dbReference type="InterPro" id="IPR049730">
    <property type="entry name" value="SNF2/RAD54-like_C"/>
</dbReference>
<dbReference type="InterPro" id="IPR038718">
    <property type="entry name" value="SNF2-like_sf"/>
</dbReference>
<dbReference type="SMART" id="SM00490">
    <property type="entry name" value="HELICc"/>
    <property type="match status" value="1"/>
</dbReference>
<dbReference type="Pfam" id="PF18731">
    <property type="entry name" value="HEPN_Swt1"/>
    <property type="match status" value="1"/>
</dbReference>
<keyword evidence="5" id="KW-0347">Helicase</keyword>
<keyword evidence="1" id="KW-0378">Hydrolase</keyword>
<feature type="region of interest" description="Disordered" evidence="2">
    <location>
        <begin position="147"/>
        <end position="167"/>
    </location>
</feature>
<dbReference type="PANTHER" id="PTHR45766:SF6">
    <property type="entry name" value="SWI_SNF-RELATED MATRIX-ASSOCIATED ACTIN-DEPENDENT REGULATOR OF CHROMATIN SUBFAMILY A-LIKE PROTEIN 1"/>
    <property type="match status" value="1"/>
</dbReference>
<dbReference type="Gene3D" id="3.40.50.10810">
    <property type="entry name" value="Tandem AAA-ATPase domain"/>
    <property type="match status" value="1"/>
</dbReference>
<dbReference type="SUPFAM" id="SSF52540">
    <property type="entry name" value="P-loop containing nucleoside triphosphate hydrolases"/>
    <property type="match status" value="2"/>
</dbReference>
<dbReference type="InterPro" id="IPR001650">
    <property type="entry name" value="Helicase_C-like"/>
</dbReference>
<accession>A0A7W5TNI2</accession>